<protein>
    <submittedName>
        <fullName evidence="2">Uncharacterized protein</fullName>
    </submittedName>
</protein>
<keyword evidence="1" id="KW-1133">Transmembrane helix</keyword>
<feature type="transmembrane region" description="Helical" evidence="1">
    <location>
        <begin position="70"/>
        <end position="90"/>
    </location>
</feature>
<comment type="caution">
    <text evidence="2">The sequence shown here is derived from an EMBL/GenBank/DDBJ whole genome shotgun (WGS) entry which is preliminary data.</text>
</comment>
<dbReference type="RefSeq" id="WP_203718431.1">
    <property type="nucleotide sequence ID" value="NZ_BONE01000095.1"/>
</dbReference>
<keyword evidence="1" id="KW-0812">Transmembrane</keyword>
<name>A0ABQ4D2R9_9ACTN</name>
<feature type="transmembrane region" description="Helical" evidence="1">
    <location>
        <begin position="301"/>
        <end position="326"/>
    </location>
</feature>
<organism evidence="2 3">
    <name type="scientific">Asanoa siamensis</name>
    <dbReference type="NCBI Taxonomy" id="926357"/>
    <lineage>
        <taxon>Bacteria</taxon>
        <taxon>Bacillati</taxon>
        <taxon>Actinomycetota</taxon>
        <taxon>Actinomycetes</taxon>
        <taxon>Micromonosporales</taxon>
        <taxon>Micromonosporaceae</taxon>
        <taxon>Asanoa</taxon>
    </lineage>
</organism>
<dbReference type="Proteomes" id="UP000604117">
    <property type="component" value="Unassembled WGS sequence"/>
</dbReference>
<dbReference type="EMBL" id="BONE01000095">
    <property type="protein sequence ID" value="GIF77573.1"/>
    <property type="molecule type" value="Genomic_DNA"/>
</dbReference>
<feature type="transmembrane region" description="Helical" evidence="1">
    <location>
        <begin position="357"/>
        <end position="374"/>
    </location>
</feature>
<feature type="transmembrane region" description="Helical" evidence="1">
    <location>
        <begin position="102"/>
        <end position="123"/>
    </location>
</feature>
<proteinExistence type="predicted"/>
<keyword evidence="3" id="KW-1185">Reference proteome</keyword>
<feature type="transmembrane region" description="Helical" evidence="1">
    <location>
        <begin position="333"/>
        <end position="351"/>
    </location>
</feature>
<accession>A0ABQ4D2R9</accession>
<evidence type="ECO:0000256" key="1">
    <source>
        <dbReference type="SAM" id="Phobius"/>
    </source>
</evidence>
<feature type="transmembrane region" description="Helical" evidence="1">
    <location>
        <begin position="135"/>
        <end position="154"/>
    </location>
</feature>
<sequence>MTAGDLERRYRRLLALFPRRHRAEYGPEMLAALLAGAEQGRRRPRMREVVDLAGAALAAHAVARLGRSQWSAAAGAVGTIGAIGLTASVLRNVGLWHAVFDSFAPMAGWGLALVVALLVFWPLAAVGAVAGRPALATVAAALGLTAQTAVAVLASGPGRLPIGVLAALLTAGGLAVWAATGGPALRGRAATGGLGGGAEAGGPAVGGGAATGGPAVGGGAVTGGPAAGGRAATCGPELGSGAETGGPALRRGAATGGPALWGWPLWAAGAAGAIGVLTGWVPRAPFTADLPWLPVEPAWVYAAGPPGIAVVAVSSALLAAAVLTLPGPTRWRVLVLALPVVAVTGLANAGLHQPPTLVVALCLLAAFVAGLGVGRRHRPASNS</sequence>
<reference evidence="2 3" key="1">
    <citation type="submission" date="2021-01" db="EMBL/GenBank/DDBJ databases">
        <title>Whole genome shotgun sequence of Asanoa siamensis NBRC 107932.</title>
        <authorList>
            <person name="Komaki H."/>
            <person name="Tamura T."/>
        </authorList>
    </citation>
    <scope>NUCLEOTIDE SEQUENCE [LARGE SCALE GENOMIC DNA]</scope>
    <source>
        <strain evidence="2 3">NBRC 107932</strain>
    </source>
</reference>
<keyword evidence="1" id="KW-0472">Membrane</keyword>
<evidence type="ECO:0000313" key="2">
    <source>
        <dbReference type="EMBL" id="GIF77573.1"/>
    </source>
</evidence>
<gene>
    <name evidence="2" type="ORF">Asi02nite_70910</name>
</gene>
<feature type="transmembrane region" description="Helical" evidence="1">
    <location>
        <begin position="260"/>
        <end position="281"/>
    </location>
</feature>
<evidence type="ECO:0000313" key="3">
    <source>
        <dbReference type="Proteomes" id="UP000604117"/>
    </source>
</evidence>
<feature type="transmembrane region" description="Helical" evidence="1">
    <location>
        <begin position="160"/>
        <end position="179"/>
    </location>
</feature>